<proteinExistence type="predicted"/>
<evidence type="ECO:0000259" key="3">
    <source>
        <dbReference type="PROSITE" id="PS51186"/>
    </source>
</evidence>
<evidence type="ECO:0000313" key="4">
    <source>
        <dbReference type="EMBL" id="GAA1394503.1"/>
    </source>
</evidence>
<evidence type="ECO:0000313" key="5">
    <source>
        <dbReference type="Proteomes" id="UP001501414"/>
    </source>
</evidence>
<dbReference type="EMBL" id="BAAAJK010000027">
    <property type="protein sequence ID" value="GAA1394503.1"/>
    <property type="molecule type" value="Genomic_DNA"/>
</dbReference>
<dbReference type="RefSeq" id="WP_344025235.1">
    <property type="nucleotide sequence ID" value="NZ_BAAAJK010000027.1"/>
</dbReference>
<sequence length="157" mass="16980">MTTTVHRLCPDDWALAREVRLASVRESFGPDSDFLHEQAGLDEAAWRGVLTRHARFVAHRDGRPAGTACWRPSAADDEGYLYGMWVAAEARGTGVAGALVDAVVTVSLEQGRSRLTLKVEPGNARALAFYAKTGFRTVPGDDGPAALMLMTRDLRPG</sequence>
<dbReference type="Gene3D" id="3.40.630.30">
    <property type="match status" value="1"/>
</dbReference>
<dbReference type="InterPro" id="IPR000182">
    <property type="entry name" value="GNAT_dom"/>
</dbReference>
<dbReference type="PANTHER" id="PTHR43877">
    <property type="entry name" value="AMINOALKYLPHOSPHONATE N-ACETYLTRANSFERASE-RELATED-RELATED"/>
    <property type="match status" value="1"/>
</dbReference>
<dbReference type="SUPFAM" id="SSF55729">
    <property type="entry name" value="Acyl-CoA N-acyltransferases (Nat)"/>
    <property type="match status" value="1"/>
</dbReference>
<protein>
    <recommendedName>
        <fullName evidence="3">N-acetyltransferase domain-containing protein</fullName>
    </recommendedName>
</protein>
<keyword evidence="5" id="KW-1185">Reference proteome</keyword>
<dbReference type="InterPro" id="IPR016181">
    <property type="entry name" value="Acyl_CoA_acyltransferase"/>
</dbReference>
<dbReference type="PANTHER" id="PTHR43877:SF2">
    <property type="entry name" value="AMINOALKYLPHOSPHONATE N-ACETYLTRANSFERASE-RELATED"/>
    <property type="match status" value="1"/>
</dbReference>
<reference evidence="5" key="1">
    <citation type="journal article" date="2019" name="Int. J. Syst. Evol. Microbiol.">
        <title>The Global Catalogue of Microorganisms (GCM) 10K type strain sequencing project: providing services to taxonomists for standard genome sequencing and annotation.</title>
        <authorList>
            <consortium name="The Broad Institute Genomics Platform"/>
            <consortium name="The Broad Institute Genome Sequencing Center for Infectious Disease"/>
            <person name="Wu L."/>
            <person name="Ma J."/>
        </authorList>
    </citation>
    <scope>NUCLEOTIDE SEQUENCE [LARGE SCALE GENOMIC DNA]</scope>
    <source>
        <strain evidence="5">JCM 11896</strain>
    </source>
</reference>
<name>A0ABP4IRU1_9PSEU</name>
<dbReference type="CDD" id="cd04301">
    <property type="entry name" value="NAT_SF"/>
    <property type="match status" value="1"/>
</dbReference>
<keyword evidence="1" id="KW-0808">Transferase</keyword>
<dbReference type="Pfam" id="PF00583">
    <property type="entry name" value="Acetyltransf_1"/>
    <property type="match status" value="1"/>
</dbReference>
<keyword evidence="2" id="KW-0012">Acyltransferase</keyword>
<gene>
    <name evidence="4" type="ORF">GCM10009613_42640</name>
</gene>
<dbReference type="InterPro" id="IPR050832">
    <property type="entry name" value="Bact_Acetyltransf"/>
</dbReference>
<dbReference type="PROSITE" id="PS51186">
    <property type="entry name" value="GNAT"/>
    <property type="match status" value="1"/>
</dbReference>
<comment type="caution">
    <text evidence="4">The sequence shown here is derived from an EMBL/GenBank/DDBJ whole genome shotgun (WGS) entry which is preliminary data.</text>
</comment>
<accession>A0ABP4IRU1</accession>
<dbReference type="Proteomes" id="UP001501414">
    <property type="component" value="Unassembled WGS sequence"/>
</dbReference>
<evidence type="ECO:0000256" key="1">
    <source>
        <dbReference type="ARBA" id="ARBA00022679"/>
    </source>
</evidence>
<evidence type="ECO:0000256" key="2">
    <source>
        <dbReference type="ARBA" id="ARBA00023315"/>
    </source>
</evidence>
<feature type="domain" description="N-acetyltransferase" evidence="3">
    <location>
        <begin position="3"/>
        <end position="153"/>
    </location>
</feature>
<organism evidence="4 5">
    <name type="scientific">Pseudonocardia kongjuensis</name>
    <dbReference type="NCBI Taxonomy" id="102227"/>
    <lineage>
        <taxon>Bacteria</taxon>
        <taxon>Bacillati</taxon>
        <taxon>Actinomycetota</taxon>
        <taxon>Actinomycetes</taxon>
        <taxon>Pseudonocardiales</taxon>
        <taxon>Pseudonocardiaceae</taxon>
        <taxon>Pseudonocardia</taxon>
    </lineage>
</organism>